<evidence type="ECO:0000256" key="2">
    <source>
        <dbReference type="ARBA" id="ARBA00022729"/>
    </source>
</evidence>
<dbReference type="InterPro" id="IPR030678">
    <property type="entry name" value="Peptide/Ni-bd"/>
</dbReference>
<keyword evidence="8" id="KW-1185">Reference proteome</keyword>
<dbReference type="Pfam" id="PF00496">
    <property type="entry name" value="SBP_bac_5"/>
    <property type="match status" value="1"/>
</dbReference>
<dbReference type="InterPro" id="IPR000914">
    <property type="entry name" value="SBP_5_dom"/>
</dbReference>
<dbReference type="RefSeq" id="WP_131146052.1">
    <property type="nucleotide sequence ID" value="NZ_BMWV01000004.1"/>
</dbReference>
<protein>
    <submittedName>
        <fullName evidence="6">ABC transporter substrate-binding protein</fullName>
    </submittedName>
</protein>
<dbReference type="GO" id="GO:0043190">
    <property type="term" value="C:ATP-binding cassette (ABC) transporter complex"/>
    <property type="evidence" value="ECO:0007669"/>
    <property type="project" value="InterPro"/>
</dbReference>
<gene>
    <name evidence="6" type="primary">ptpA</name>
    <name evidence="7" type="ORF">EYF70_14530</name>
    <name evidence="6" type="ORF">GCM10007387_20540</name>
</gene>
<organism evidence="6 9">
    <name type="scientific">Pseudoduganella albidiflava</name>
    <dbReference type="NCBI Taxonomy" id="321983"/>
    <lineage>
        <taxon>Bacteria</taxon>
        <taxon>Pseudomonadati</taxon>
        <taxon>Pseudomonadota</taxon>
        <taxon>Betaproteobacteria</taxon>
        <taxon>Burkholderiales</taxon>
        <taxon>Oxalobacteraceae</taxon>
        <taxon>Telluria group</taxon>
        <taxon>Pseudoduganella</taxon>
    </lineage>
</organism>
<proteinExistence type="inferred from homology"/>
<dbReference type="EMBL" id="CP036401">
    <property type="protein sequence ID" value="QBI01934.1"/>
    <property type="molecule type" value="Genomic_DNA"/>
</dbReference>
<dbReference type="Gene3D" id="3.10.105.10">
    <property type="entry name" value="Dipeptide-binding Protein, Domain 3"/>
    <property type="match status" value="1"/>
</dbReference>
<dbReference type="OrthoDB" id="9801799at2"/>
<dbReference type="EMBL" id="BMWV01000004">
    <property type="protein sequence ID" value="GGY38446.1"/>
    <property type="molecule type" value="Genomic_DNA"/>
</dbReference>
<accession>A0A411WZ02</accession>
<dbReference type="GO" id="GO:1904680">
    <property type="term" value="F:peptide transmembrane transporter activity"/>
    <property type="evidence" value="ECO:0007669"/>
    <property type="project" value="TreeGrafter"/>
</dbReference>
<feature type="chain" id="PRO_5043512303" evidence="4">
    <location>
        <begin position="32"/>
        <end position="530"/>
    </location>
</feature>
<dbReference type="Gene3D" id="3.40.190.10">
    <property type="entry name" value="Periplasmic binding protein-like II"/>
    <property type="match status" value="1"/>
</dbReference>
<dbReference type="GO" id="GO:0015833">
    <property type="term" value="P:peptide transport"/>
    <property type="evidence" value="ECO:0007669"/>
    <property type="project" value="TreeGrafter"/>
</dbReference>
<dbReference type="Proteomes" id="UP000628442">
    <property type="component" value="Unassembled WGS sequence"/>
</dbReference>
<evidence type="ECO:0000259" key="5">
    <source>
        <dbReference type="Pfam" id="PF00496"/>
    </source>
</evidence>
<reference evidence="6" key="1">
    <citation type="journal article" date="2014" name="Int. J. Syst. Evol. Microbiol.">
        <title>Complete genome sequence of Corynebacterium casei LMG S-19264T (=DSM 44701T), isolated from a smear-ripened cheese.</title>
        <authorList>
            <consortium name="US DOE Joint Genome Institute (JGI-PGF)"/>
            <person name="Walter F."/>
            <person name="Albersmeier A."/>
            <person name="Kalinowski J."/>
            <person name="Ruckert C."/>
        </authorList>
    </citation>
    <scope>NUCLEOTIDE SEQUENCE</scope>
    <source>
        <strain evidence="6">KCTC 12343</strain>
    </source>
</reference>
<dbReference type="CDD" id="cd08502">
    <property type="entry name" value="PBP2_NikA_DppA_OppA_like_16"/>
    <property type="match status" value="1"/>
</dbReference>
<evidence type="ECO:0000313" key="9">
    <source>
        <dbReference type="Proteomes" id="UP000628442"/>
    </source>
</evidence>
<comment type="similarity">
    <text evidence="1">Belongs to the bacterial solute-binding protein 5 family.</text>
</comment>
<dbReference type="AlphaFoldDB" id="A0A411WZ02"/>
<feature type="region of interest" description="Disordered" evidence="3">
    <location>
        <begin position="350"/>
        <end position="371"/>
    </location>
</feature>
<sequence>MTLLNKLRPPPRPARRRSLLALAGLALPVGAASTSGASGASGGTAQSGASANLAMIGEPQTLDPMASTSDLVGTIMQHVFETLYTFDARWRVVPMLAAGMPIQSGDGRHLAIPLRQGVRFHDGTEMVAADVIASLRRWMRLAPRGKTVAGEIVSLHAPNRYTLELVLRGSYAPLLAQLALPAGFAAIMPAATGDGPLQRFIGTGPYRFVERRADQYVLLRRFDQYSARAEPADGYAGRRQALLAELRFIPVPNPNTRIEGAMSGQFHYADQLPVEKLVRFDGQPQVRPVVTAPFGFPYAVLNTSAGILADQAMRQGVQAALNMNDIMAAAFGDRRFYTVEASHYPPGSPFHSDARASDYNQNNPDKARRLASQSGYRGGAVRLLVSKQYEFHYRIAMVIGSQLRKAGFLVDLQVVDWATLVQRRNQSALWDIYITHSVLLPEPVLAPPQLGSGAPGGWDSAAKRAAMERLNRLADGARRASEWGRVQALVYTEVPYIKLGSFNSLAACAASLRGYVAMPWPFFWNAGVAA</sequence>
<dbReference type="Proteomes" id="UP000292307">
    <property type="component" value="Chromosome"/>
</dbReference>
<dbReference type="GO" id="GO:0030288">
    <property type="term" value="C:outer membrane-bounded periplasmic space"/>
    <property type="evidence" value="ECO:0007669"/>
    <property type="project" value="UniProtKB-ARBA"/>
</dbReference>
<evidence type="ECO:0000256" key="4">
    <source>
        <dbReference type="SAM" id="SignalP"/>
    </source>
</evidence>
<reference evidence="7 8" key="2">
    <citation type="submission" date="2019-02" db="EMBL/GenBank/DDBJ databases">
        <title>Draft Genome Sequences of Six Type Strains of the Genus Massilia.</title>
        <authorList>
            <person name="Miess H."/>
            <person name="Frediansyhah A."/>
            <person name="Gross H."/>
        </authorList>
    </citation>
    <scope>NUCLEOTIDE SEQUENCE [LARGE SCALE GENOMIC DNA]</scope>
    <source>
        <strain evidence="7 8">DSM 17472</strain>
    </source>
</reference>
<dbReference type="PANTHER" id="PTHR30290:SF38">
    <property type="entry name" value="D,D-DIPEPTIDE-BINDING PERIPLASMIC PROTEIN DDPA-RELATED"/>
    <property type="match status" value="1"/>
</dbReference>
<evidence type="ECO:0000256" key="1">
    <source>
        <dbReference type="ARBA" id="ARBA00005695"/>
    </source>
</evidence>
<evidence type="ECO:0000313" key="8">
    <source>
        <dbReference type="Proteomes" id="UP000292307"/>
    </source>
</evidence>
<dbReference type="PIRSF" id="PIRSF002741">
    <property type="entry name" value="MppA"/>
    <property type="match status" value="1"/>
</dbReference>
<feature type="signal peptide" evidence="4">
    <location>
        <begin position="1"/>
        <end position="31"/>
    </location>
</feature>
<evidence type="ECO:0000313" key="6">
    <source>
        <dbReference type="EMBL" id="GGY38446.1"/>
    </source>
</evidence>
<keyword evidence="2 4" id="KW-0732">Signal</keyword>
<feature type="domain" description="Solute-binding protein family 5" evidence="5">
    <location>
        <begin position="92"/>
        <end position="436"/>
    </location>
</feature>
<evidence type="ECO:0000313" key="7">
    <source>
        <dbReference type="EMBL" id="QBI01934.1"/>
    </source>
</evidence>
<dbReference type="PANTHER" id="PTHR30290">
    <property type="entry name" value="PERIPLASMIC BINDING COMPONENT OF ABC TRANSPORTER"/>
    <property type="match status" value="1"/>
</dbReference>
<reference evidence="6" key="3">
    <citation type="submission" date="2022-12" db="EMBL/GenBank/DDBJ databases">
        <authorList>
            <person name="Sun Q."/>
            <person name="Kim S."/>
        </authorList>
    </citation>
    <scope>NUCLEOTIDE SEQUENCE</scope>
    <source>
        <strain evidence="6">KCTC 12343</strain>
    </source>
</reference>
<dbReference type="SUPFAM" id="SSF53850">
    <property type="entry name" value="Periplasmic binding protein-like II"/>
    <property type="match status" value="1"/>
</dbReference>
<evidence type="ECO:0000256" key="3">
    <source>
        <dbReference type="SAM" id="MobiDB-lite"/>
    </source>
</evidence>
<dbReference type="InterPro" id="IPR039424">
    <property type="entry name" value="SBP_5"/>
</dbReference>
<name>A0A411WZ02_9BURK</name>